<dbReference type="SMART" id="SM00471">
    <property type="entry name" value="HDc"/>
    <property type="match status" value="1"/>
</dbReference>
<reference evidence="2 3" key="1">
    <citation type="journal article" date="2014" name="PLoS ONE">
        <title>Genome Information of Methylobacterium oryzae, a Plant-Probiotic Methylotroph in the Phyllosphere.</title>
        <authorList>
            <person name="Kwak M.J."/>
            <person name="Jeong H."/>
            <person name="Madhaiyan M."/>
            <person name="Lee Y."/>
            <person name="Sa T.M."/>
            <person name="Oh T.K."/>
            <person name="Kim J.F."/>
        </authorList>
    </citation>
    <scope>NUCLEOTIDE SEQUENCE [LARGE SCALE GENOMIC DNA]</scope>
    <source>
        <strain evidence="2 3">CBMB20</strain>
    </source>
</reference>
<dbReference type="InterPro" id="IPR011006">
    <property type="entry name" value="CheY-like_superfamily"/>
</dbReference>
<dbReference type="RefSeq" id="WP_043755283.1">
    <property type="nucleotide sequence ID" value="NZ_CP003811.1"/>
</dbReference>
<dbReference type="InterPro" id="IPR003607">
    <property type="entry name" value="HD/PDEase_dom"/>
</dbReference>
<dbReference type="Proteomes" id="UP000029492">
    <property type="component" value="Chromosome"/>
</dbReference>
<dbReference type="Pfam" id="PF13487">
    <property type="entry name" value="HD_5"/>
    <property type="match status" value="1"/>
</dbReference>
<feature type="domain" description="HD-GYP" evidence="1">
    <location>
        <begin position="165"/>
        <end position="358"/>
    </location>
</feature>
<protein>
    <submittedName>
        <fullName evidence="2">Response regulator receiver modulated metal dependent phosphohydrolase</fullName>
    </submittedName>
</protein>
<dbReference type="AlphaFoldDB" id="A0A089NJQ0"/>
<dbReference type="NCBIfam" id="TIGR00277">
    <property type="entry name" value="HDIG"/>
    <property type="match status" value="1"/>
</dbReference>
<evidence type="ECO:0000313" key="2">
    <source>
        <dbReference type="EMBL" id="AIQ88106.1"/>
    </source>
</evidence>
<dbReference type="SUPFAM" id="SSF52172">
    <property type="entry name" value="CheY-like"/>
    <property type="match status" value="1"/>
</dbReference>
<sequence>MGRILLITDDPVRSLGLQGDLSDGLSCEIHDLRAAAAPVGTPTAIVTDVLDLGTASVERLRRLLVQIRHGVPLVVLLPTDSPRTRLVGVALGATHTLCAPIDIDHLRDRLGAQRPPSPVAAHVEEPVPACAVRMAAEVRGFYASVFVADQPITPAVIDNGTQAIDVAIRDTGIRDWIRAVRQFDDATHQHCLLVAGLAAAFATSLGLGVQERHRVTKAALLHDVGKIHIPAAILNKPGRLDDTEMAVMRLHPEKGYSMLAEQGFEQQMLLVVRSHHEMLDGSGYPDRLKGRDIPDLVRLVTVCDIHAALIEQRPYRAPMASEAAYAILEGMAGRLDPAIVGAFRPVVAAFAPQALAQG</sequence>
<accession>A0A089NJQ0</accession>
<dbReference type="PROSITE" id="PS51832">
    <property type="entry name" value="HD_GYP"/>
    <property type="match status" value="1"/>
</dbReference>
<dbReference type="PANTHER" id="PTHR43155:SF2">
    <property type="entry name" value="CYCLIC DI-GMP PHOSPHODIESTERASE PA4108"/>
    <property type="match status" value="1"/>
</dbReference>
<dbReference type="STRING" id="693986.MOC_0351"/>
<evidence type="ECO:0000259" key="1">
    <source>
        <dbReference type="PROSITE" id="PS51832"/>
    </source>
</evidence>
<dbReference type="eggNOG" id="COG2206">
    <property type="taxonomic scope" value="Bacteria"/>
</dbReference>
<dbReference type="InterPro" id="IPR037522">
    <property type="entry name" value="HD_GYP_dom"/>
</dbReference>
<keyword evidence="3" id="KW-1185">Reference proteome</keyword>
<organism evidence="2 3">
    <name type="scientific">Methylobacterium oryzae CBMB20</name>
    <dbReference type="NCBI Taxonomy" id="693986"/>
    <lineage>
        <taxon>Bacteria</taxon>
        <taxon>Pseudomonadati</taxon>
        <taxon>Pseudomonadota</taxon>
        <taxon>Alphaproteobacteria</taxon>
        <taxon>Hyphomicrobiales</taxon>
        <taxon>Methylobacteriaceae</taxon>
        <taxon>Methylobacterium</taxon>
    </lineage>
</organism>
<evidence type="ECO:0000313" key="3">
    <source>
        <dbReference type="Proteomes" id="UP000029492"/>
    </source>
</evidence>
<dbReference type="HOGENOM" id="CLU_000445_92_10_5"/>
<dbReference type="InterPro" id="IPR006675">
    <property type="entry name" value="HDIG_dom"/>
</dbReference>
<gene>
    <name evidence="2" type="ORF">MOC_0351</name>
</gene>
<dbReference type="CDD" id="cd00077">
    <property type="entry name" value="HDc"/>
    <property type="match status" value="1"/>
</dbReference>
<dbReference type="GO" id="GO:0008081">
    <property type="term" value="F:phosphoric diester hydrolase activity"/>
    <property type="evidence" value="ECO:0007669"/>
    <property type="project" value="UniProtKB-ARBA"/>
</dbReference>
<dbReference type="KEGG" id="mor:MOC_0351"/>
<name>A0A089NJQ0_9HYPH</name>
<proteinExistence type="predicted"/>
<dbReference type="EMBL" id="CP003811">
    <property type="protein sequence ID" value="AIQ88106.1"/>
    <property type="molecule type" value="Genomic_DNA"/>
</dbReference>
<dbReference type="SUPFAM" id="SSF109604">
    <property type="entry name" value="HD-domain/PDEase-like"/>
    <property type="match status" value="1"/>
</dbReference>
<dbReference type="Gene3D" id="1.10.3210.10">
    <property type="entry name" value="Hypothetical protein af1432"/>
    <property type="match status" value="1"/>
</dbReference>
<dbReference type="PANTHER" id="PTHR43155">
    <property type="entry name" value="CYCLIC DI-GMP PHOSPHODIESTERASE PA4108-RELATED"/>
    <property type="match status" value="1"/>
</dbReference>